<sequence length="66" mass="7373">MSVEFGCIDSLYASGIVRICGESQGGSLDCHLEVLLPCADSREVRQFVQRKILFLDDTVHLMKDVK</sequence>
<proteinExistence type="predicted"/>
<evidence type="ECO:0000313" key="2">
    <source>
        <dbReference type="Proteomes" id="UP000011528"/>
    </source>
</evidence>
<reference evidence="1 2" key="1">
    <citation type="journal article" date="2014" name="PLoS Genet.">
        <title>Phylogenetically driven sequencing of extremely halophilic archaea reveals strategies for static and dynamic osmo-response.</title>
        <authorList>
            <person name="Becker E.A."/>
            <person name="Seitzer P.M."/>
            <person name="Tritt A."/>
            <person name="Larsen D."/>
            <person name="Krusor M."/>
            <person name="Yao A.I."/>
            <person name="Wu D."/>
            <person name="Madern D."/>
            <person name="Eisen J.A."/>
            <person name="Darling A.E."/>
            <person name="Facciotti M.T."/>
        </authorList>
    </citation>
    <scope>NUCLEOTIDE SEQUENCE [LARGE SCALE GENOMIC DNA]</scope>
    <source>
        <strain evidence="1 2">JCM 13916</strain>
    </source>
</reference>
<gene>
    <name evidence="1" type="ORF">C462_00312</name>
</gene>
<comment type="caution">
    <text evidence="1">The sequence shown here is derived from an EMBL/GenBank/DDBJ whole genome shotgun (WGS) entry which is preliminary data.</text>
</comment>
<accession>M0PSX2</accession>
<dbReference type="EMBL" id="AOJJ01000009">
    <property type="protein sequence ID" value="EMA72684.1"/>
    <property type="molecule type" value="Genomic_DNA"/>
</dbReference>
<protein>
    <submittedName>
        <fullName evidence="1">Uncharacterized protein</fullName>
    </submittedName>
</protein>
<organism evidence="1 2">
    <name type="scientific">Halorubrum distributum JCM 13916</name>
    <dbReference type="NCBI Taxonomy" id="1230455"/>
    <lineage>
        <taxon>Archaea</taxon>
        <taxon>Methanobacteriati</taxon>
        <taxon>Methanobacteriota</taxon>
        <taxon>Stenosarchaea group</taxon>
        <taxon>Halobacteria</taxon>
        <taxon>Halobacteriales</taxon>
        <taxon>Haloferacaceae</taxon>
        <taxon>Halorubrum</taxon>
        <taxon>Halorubrum distributum group</taxon>
    </lineage>
</organism>
<dbReference type="AlphaFoldDB" id="M0PSX2"/>
<name>M0PSX2_9EURY</name>
<evidence type="ECO:0000313" key="1">
    <source>
        <dbReference type="EMBL" id="EMA72684.1"/>
    </source>
</evidence>
<dbReference type="Proteomes" id="UP000011528">
    <property type="component" value="Unassembled WGS sequence"/>
</dbReference>